<keyword evidence="3" id="KW-1185">Reference proteome</keyword>
<proteinExistence type="predicted"/>
<sequence length="211" mass="23698">MEKLDFKKVDKAFYTGKAGVWDILDVPAWSFIMVDGQGNPNGHSYARALAALYPVAYAIKFASKAVGNDYVVPPLEALWWAENPDAFTQNRRDEWQWTVMLRVPETVSRDTFERGQGAPAAKLEKKKQDVTAVSELRLATLSEGRCLQTLHIGPYTDEAPVLANLHDRVMPDLGVTFHGPHHEIYLSDPRRTDPQKLKTLLRQPVQPSTTG</sequence>
<reference evidence="3" key="1">
    <citation type="submission" date="2015-09" db="EMBL/GenBank/DDBJ databases">
        <authorList>
            <person name="Rodrigo-Torres Lidia"/>
            <person name="Arahal R.David."/>
        </authorList>
    </citation>
    <scope>NUCLEOTIDE SEQUENCE [LARGE SCALE GENOMIC DNA]</scope>
    <source>
        <strain evidence="3">CECT 7735</strain>
    </source>
</reference>
<organism evidence="2 3">
    <name type="scientific">Shimia thalassica</name>
    <dbReference type="NCBI Taxonomy" id="1715693"/>
    <lineage>
        <taxon>Bacteria</taxon>
        <taxon>Pseudomonadati</taxon>
        <taxon>Pseudomonadota</taxon>
        <taxon>Alphaproteobacteria</taxon>
        <taxon>Rhodobacterales</taxon>
        <taxon>Roseobacteraceae</taxon>
    </lineage>
</organism>
<dbReference type="Gene3D" id="3.20.80.10">
    <property type="entry name" value="Regulatory factor, effector binding domain"/>
    <property type="match status" value="1"/>
</dbReference>
<protein>
    <recommendedName>
        <fullName evidence="1">GyrI-like small molecule binding domain-containing protein</fullName>
    </recommendedName>
</protein>
<dbReference type="GeneID" id="83882900"/>
<dbReference type="Proteomes" id="UP000051870">
    <property type="component" value="Unassembled WGS sequence"/>
</dbReference>
<dbReference type="RefSeq" id="WP_058313089.1">
    <property type="nucleotide sequence ID" value="NZ_CYTW01000007.1"/>
</dbReference>
<evidence type="ECO:0000313" key="3">
    <source>
        <dbReference type="Proteomes" id="UP000051870"/>
    </source>
</evidence>
<accession>A0A0P1II81</accession>
<feature type="domain" description="GyrI-like small molecule binding" evidence="1">
    <location>
        <begin position="23"/>
        <end position="205"/>
    </location>
</feature>
<dbReference type="InterPro" id="IPR011256">
    <property type="entry name" value="Reg_factor_effector_dom_sf"/>
</dbReference>
<dbReference type="Pfam" id="PF06445">
    <property type="entry name" value="GyrI-like"/>
    <property type="match status" value="1"/>
</dbReference>
<evidence type="ECO:0000259" key="1">
    <source>
        <dbReference type="Pfam" id="PF06445"/>
    </source>
</evidence>
<dbReference type="STRING" id="1715693.PH7735_03933"/>
<dbReference type="SUPFAM" id="SSF55136">
    <property type="entry name" value="Probable bacterial effector-binding domain"/>
    <property type="match status" value="1"/>
</dbReference>
<dbReference type="PIRSF" id="PIRSF031644">
    <property type="entry name" value="UCP031644"/>
    <property type="match status" value="1"/>
</dbReference>
<dbReference type="AlphaFoldDB" id="A0A0P1II81"/>
<evidence type="ECO:0000313" key="2">
    <source>
        <dbReference type="EMBL" id="CUK14551.1"/>
    </source>
</evidence>
<dbReference type="InterPro" id="IPR008319">
    <property type="entry name" value="GyrI-like_CCH_Lin2189-like"/>
</dbReference>
<gene>
    <name evidence="2" type="ORF">PH7735_03933</name>
</gene>
<dbReference type="EMBL" id="CYTW01000007">
    <property type="protein sequence ID" value="CUK14551.1"/>
    <property type="molecule type" value="Genomic_DNA"/>
</dbReference>
<dbReference type="InterPro" id="IPR029442">
    <property type="entry name" value="GyrI-like"/>
</dbReference>
<name>A0A0P1II81_9RHOB</name>